<evidence type="ECO:0000256" key="3">
    <source>
        <dbReference type="ARBA" id="ARBA00022741"/>
    </source>
</evidence>
<dbReference type="EMBL" id="JAPWTK010000211">
    <property type="protein sequence ID" value="KAJ8945695.1"/>
    <property type="molecule type" value="Genomic_DNA"/>
</dbReference>
<dbReference type="InterPro" id="IPR002316">
    <property type="entry name" value="Pro-tRNA-ligase_IIa"/>
</dbReference>
<accession>A0AAV8Y2Q6</accession>
<dbReference type="GO" id="GO:0005524">
    <property type="term" value="F:ATP binding"/>
    <property type="evidence" value="ECO:0007669"/>
    <property type="project" value="UniProtKB-KW"/>
</dbReference>
<dbReference type="Pfam" id="PF00587">
    <property type="entry name" value="tRNA-synt_2b"/>
    <property type="match status" value="1"/>
</dbReference>
<keyword evidence="3" id="KW-0547">Nucleotide-binding</keyword>
<dbReference type="GO" id="GO:0004827">
    <property type="term" value="F:proline-tRNA ligase activity"/>
    <property type="evidence" value="ECO:0007669"/>
    <property type="project" value="UniProtKB-EC"/>
</dbReference>
<evidence type="ECO:0000256" key="7">
    <source>
        <dbReference type="ARBA" id="ARBA00029731"/>
    </source>
</evidence>
<keyword evidence="11" id="KW-1185">Reference proteome</keyword>
<name>A0AAV8Y2Q6_9CUCU</name>
<evidence type="ECO:0000256" key="4">
    <source>
        <dbReference type="ARBA" id="ARBA00022840"/>
    </source>
</evidence>
<protein>
    <recommendedName>
        <fullName evidence="1">proline--tRNA ligase</fullName>
        <ecNumber evidence="1">6.1.1.15</ecNumber>
    </recommendedName>
    <alternativeName>
        <fullName evidence="7">Prolyl-tRNA synthetase</fullName>
    </alternativeName>
</protein>
<proteinExistence type="predicted"/>
<evidence type="ECO:0000313" key="11">
    <source>
        <dbReference type="Proteomes" id="UP001162162"/>
    </source>
</evidence>
<dbReference type="PRINTS" id="PR01046">
    <property type="entry name" value="TRNASYNTHPRO"/>
</dbReference>
<organism evidence="10 11">
    <name type="scientific">Aromia moschata</name>
    <dbReference type="NCBI Taxonomy" id="1265417"/>
    <lineage>
        <taxon>Eukaryota</taxon>
        <taxon>Metazoa</taxon>
        <taxon>Ecdysozoa</taxon>
        <taxon>Arthropoda</taxon>
        <taxon>Hexapoda</taxon>
        <taxon>Insecta</taxon>
        <taxon>Pterygota</taxon>
        <taxon>Neoptera</taxon>
        <taxon>Endopterygota</taxon>
        <taxon>Coleoptera</taxon>
        <taxon>Polyphaga</taxon>
        <taxon>Cucujiformia</taxon>
        <taxon>Chrysomeloidea</taxon>
        <taxon>Cerambycidae</taxon>
        <taxon>Cerambycinae</taxon>
        <taxon>Callichromatini</taxon>
        <taxon>Aromia</taxon>
    </lineage>
</organism>
<comment type="caution">
    <text evidence="10">The sequence shown here is derived from an EMBL/GenBank/DDBJ whole genome shotgun (WGS) entry which is preliminary data.</text>
</comment>
<dbReference type="SUPFAM" id="SSF55681">
    <property type="entry name" value="Class II aaRS and biotin synthetases"/>
    <property type="match status" value="1"/>
</dbReference>
<evidence type="ECO:0000313" key="10">
    <source>
        <dbReference type="EMBL" id="KAJ8945695.1"/>
    </source>
</evidence>
<dbReference type="AlphaFoldDB" id="A0AAV8Y2Q6"/>
<keyword evidence="5" id="KW-0648">Protein biosynthesis</keyword>
<evidence type="ECO:0000256" key="2">
    <source>
        <dbReference type="ARBA" id="ARBA00022598"/>
    </source>
</evidence>
<gene>
    <name evidence="10" type="ORF">NQ318_012414</name>
</gene>
<evidence type="ECO:0000256" key="6">
    <source>
        <dbReference type="ARBA" id="ARBA00023146"/>
    </source>
</evidence>
<dbReference type="PANTHER" id="PTHR42753:SF10">
    <property type="entry name" value="PROLINE--TRNA LIGASE, MITOCHONDRIAL-RELATED"/>
    <property type="match status" value="1"/>
</dbReference>
<dbReference type="GO" id="GO:0006433">
    <property type="term" value="P:prolyl-tRNA aminoacylation"/>
    <property type="evidence" value="ECO:0007669"/>
    <property type="project" value="InterPro"/>
</dbReference>
<dbReference type="Gene3D" id="3.30.930.10">
    <property type="entry name" value="Bira Bifunctional Protein, Domain 2"/>
    <property type="match status" value="1"/>
</dbReference>
<dbReference type="InterPro" id="IPR036621">
    <property type="entry name" value="Anticodon-bd_dom_sf"/>
</dbReference>
<evidence type="ECO:0000259" key="9">
    <source>
        <dbReference type="PROSITE" id="PS50862"/>
    </source>
</evidence>
<comment type="catalytic activity">
    <reaction evidence="8">
        <text>tRNA(Pro) + L-proline + ATP = L-prolyl-tRNA(Pro) + AMP + diphosphate</text>
        <dbReference type="Rhea" id="RHEA:14305"/>
        <dbReference type="Rhea" id="RHEA-COMP:9700"/>
        <dbReference type="Rhea" id="RHEA-COMP:9702"/>
        <dbReference type="ChEBI" id="CHEBI:30616"/>
        <dbReference type="ChEBI" id="CHEBI:33019"/>
        <dbReference type="ChEBI" id="CHEBI:60039"/>
        <dbReference type="ChEBI" id="CHEBI:78442"/>
        <dbReference type="ChEBI" id="CHEBI:78532"/>
        <dbReference type="ChEBI" id="CHEBI:456215"/>
        <dbReference type="EC" id="6.1.1.15"/>
    </reaction>
</comment>
<keyword evidence="6" id="KW-0030">Aminoacyl-tRNA synthetase</keyword>
<dbReference type="GO" id="GO:0005739">
    <property type="term" value="C:mitochondrion"/>
    <property type="evidence" value="ECO:0007669"/>
    <property type="project" value="TreeGrafter"/>
</dbReference>
<sequence>MSSNGRHCLSKIFQPIINVSKTANLSHRDVTSKSQRLMLELGIIHQAIPGCFHFLPLGIKSLNKLVRIVDEEMSKIGGQKIRRSRPDLFHLKDRHSHDYILSPTHEEVASDLIARLAPLSYKNFPLRLYQMSNKYRDEMKPRFGLMRGREFLMKDMYSFDVDAESAMKTYEEVCQSYDNVFKRVGIDFVKVLVCRNCDYSANVELSGSNKCPNCEEQEKIDVQTGIEVGHTFLLGSKYSEPLKARFLAKNGKPEVLQMGSYGIGLSRTIAASVEVLSSEQEMGWPDSLAPYNVIILPPKSGSKEESTMKGVAEKLYSDLEAQIPSLKDNVLLDDRVSLTIGRRQVDARRVGYRYMIVINQKAAEHPPLFELYDAKENIRVYLSQNELFRYIKDYTMF</sequence>
<dbReference type="Gene3D" id="3.40.50.800">
    <property type="entry name" value="Anticodon-binding domain"/>
    <property type="match status" value="1"/>
</dbReference>
<dbReference type="InterPro" id="IPR002314">
    <property type="entry name" value="aa-tRNA-synt_IIb"/>
</dbReference>
<reference evidence="10" key="1">
    <citation type="journal article" date="2023" name="Insect Mol. Biol.">
        <title>Genome sequencing provides insights into the evolution of gene families encoding plant cell wall-degrading enzymes in longhorned beetles.</title>
        <authorList>
            <person name="Shin N.R."/>
            <person name="Okamura Y."/>
            <person name="Kirsch R."/>
            <person name="Pauchet Y."/>
        </authorList>
    </citation>
    <scope>NUCLEOTIDE SEQUENCE</scope>
    <source>
        <strain evidence="10">AMC_N1</strain>
    </source>
</reference>
<evidence type="ECO:0000256" key="1">
    <source>
        <dbReference type="ARBA" id="ARBA00012831"/>
    </source>
</evidence>
<dbReference type="SUPFAM" id="SSF52954">
    <property type="entry name" value="Class II aaRS ABD-related"/>
    <property type="match status" value="1"/>
</dbReference>
<dbReference type="InterPro" id="IPR045864">
    <property type="entry name" value="aa-tRNA-synth_II/BPL/LPL"/>
</dbReference>
<dbReference type="InterPro" id="IPR050062">
    <property type="entry name" value="Pro-tRNA_synthetase"/>
</dbReference>
<feature type="domain" description="Aminoacyl-transfer RNA synthetases class-II family profile" evidence="9">
    <location>
        <begin position="50"/>
        <end position="297"/>
    </location>
</feature>
<keyword evidence="4" id="KW-0067">ATP-binding</keyword>
<keyword evidence="2" id="KW-0436">Ligase</keyword>
<dbReference type="PANTHER" id="PTHR42753">
    <property type="entry name" value="MITOCHONDRIAL RIBOSOME PROTEIN L39/PROLYL-TRNA LIGASE FAMILY MEMBER"/>
    <property type="match status" value="1"/>
</dbReference>
<dbReference type="EC" id="6.1.1.15" evidence="1"/>
<dbReference type="Proteomes" id="UP001162162">
    <property type="component" value="Unassembled WGS sequence"/>
</dbReference>
<evidence type="ECO:0000256" key="5">
    <source>
        <dbReference type="ARBA" id="ARBA00022917"/>
    </source>
</evidence>
<dbReference type="InterPro" id="IPR006195">
    <property type="entry name" value="aa-tRNA-synth_II"/>
</dbReference>
<dbReference type="PROSITE" id="PS50862">
    <property type="entry name" value="AA_TRNA_LIGASE_II"/>
    <property type="match status" value="1"/>
</dbReference>
<evidence type="ECO:0000256" key="8">
    <source>
        <dbReference type="ARBA" id="ARBA00047671"/>
    </source>
</evidence>